<dbReference type="Pfam" id="PF00881">
    <property type="entry name" value="Nitroreductase"/>
    <property type="match status" value="2"/>
</dbReference>
<dbReference type="InterPro" id="IPR000415">
    <property type="entry name" value="Nitroreductase-like"/>
</dbReference>
<evidence type="ECO:0000313" key="5">
    <source>
        <dbReference type="Proteomes" id="UP000672097"/>
    </source>
</evidence>
<dbReference type="PANTHER" id="PTHR43673">
    <property type="entry name" value="NAD(P)H NITROREDUCTASE YDGI-RELATED"/>
    <property type="match status" value="1"/>
</dbReference>
<dbReference type="CDD" id="cd02138">
    <property type="entry name" value="TdsD-like"/>
    <property type="match status" value="1"/>
</dbReference>
<comment type="similarity">
    <text evidence="1">Belongs to the nitroreductase family.</text>
</comment>
<dbReference type="Gene3D" id="3.40.109.10">
    <property type="entry name" value="NADH Oxidase"/>
    <property type="match status" value="1"/>
</dbReference>
<dbReference type="PANTHER" id="PTHR43673:SF10">
    <property type="entry name" value="NADH DEHYDROGENASE_NAD(P)H NITROREDUCTASE XCC3605-RELATED"/>
    <property type="match status" value="1"/>
</dbReference>
<proteinExistence type="inferred from homology"/>
<sequence length="198" mass="21653">MTVDRPTEHPVDALFTNRWSPRAYSGEAIDDATLMRLFEAARWAPSASNLQPWRFLYGKAGTPAWQPIFNTLVPFNQSWAAKASVLIAVVSRVRSTPPGKTEKVDNVWHAFDAGAAWQNLALQASLLGWYAHGMGGFDNAALRQALNVPEDYAIHAVVAVGKLGDKAQLPEALQQREGPSPRQPLAAMVAEGAFRFEA</sequence>
<organism evidence="4 5">
    <name type="scientific">Ideonella paludis</name>
    <dbReference type="NCBI Taxonomy" id="1233411"/>
    <lineage>
        <taxon>Bacteria</taxon>
        <taxon>Pseudomonadati</taxon>
        <taxon>Pseudomonadota</taxon>
        <taxon>Betaproteobacteria</taxon>
        <taxon>Burkholderiales</taxon>
        <taxon>Sphaerotilaceae</taxon>
        <taxon>Ideonella</taxon>
    </lineage>
</organism>
<evidence type="ECO:0000256" key="1">
    <source>
        <dbReference type="ARBA" id="ARBA00007118"/>
    </source>
</evidence>
<keyword evidence="5" id="KW-1185">Reference proteome</keyword>
<evidence type="ECO:0000259" key="3">
    <source>
        <dbReference type="Pfam" id="PF00881"/>
    </source>
</evidence>
<accession>A0ABS5DYU7</accession>
<dbReference type="Proteomes" id="UP000672097">
    <property type="component" value="Unassembled WGS sequence"/>
</dbReference>
<evidence type="ECO:0000313" key="4">
    <source>
        <dbReference type="EMBL" id="MBQ0936320.1"/>
    </source>
</evidence>
<feature type="domain" description="Nitroreductase" evidence="3">
    <location>
        <begin position="74"/>
        <end position="162"/>
    </location>
</feature>
<dbReference type="SUPFAM" id="SSF55469">
    <property type="entry name" value="FMN-dependent nitroreductase-like"/>
    <property type="match status" value="1"/>
</dbReference>
<evidence type="ECO:0000256" key="2">
    <source>
        <dbReference type="ARBA" id="ARBA00023002"/>
    </source>
</evidence>
<comment type="caution">
    <text evidence="4">The sequence shown here is derived from an EMBL/GenBank/DDBJ whole genome shotgun (WGS) entry which is preliminary data.</text>
</comment>
<reference evidence="4 5" key="1">
    <citation type="submission" date="2021-04" db="EMBL/GenBank/DDBJ databases">
        <title>The genome sequence of type strain Ideonella paludis KCTC 32238.</title>
        <authorList>
            <person name="Liu Y."/>
        </authorList>
    </citation>
    <scope>NUCLEOTIDE SEQUENCE [LARGE SCALE GENOMIC DNA]</scope>
    <source>
        <strain evidence="4 5">KCTC 32238</strain>
    </source>
</reference>
<protein>
    <submittedName>
        <fullName evidence="4">Nitroreductase family protein</fullName>
    </submittedName>
</protein>
<gene>
    <name evidence="4" type="ORF">KAK11_13350</name>
</gene>
<dbReference type="InterPro" id="IPR029479">
    <property type="entry name" value="Nitroreductase"/>
</dbReference>
<keyword evidence="2" id="KW-0560">Oxidoreductase</keyword>
<feature type="domain" description="Nitroreductase" evidence="3">
    <location>
        <begin position="17"/>
        <end position="56"/>
    </location>
</feature>
<name>A0ABS5DYU7_9BURK</name>
<dbReference type="RefSeq" id="WP_210809668.1">
    <property type="nucleotide sequence ID" value="NZ_JAGQDG010000005.1"/>
</dbReference>
<dbReference type="EMBL" id="JAGQDG010000005">
    <property type="protein sequence ID" value="MBQ0936320.1"/>
    <property type="molecule type" value="Genomic_DNA"/>
</dbReference>